<name>A0A1D2MDR5_ORCCI</name>
<evidence type="ECO:0000313" key="2">
    <source>
        <dbReference type="EMBL" id="ODM91089.1"/>
    </source>
</evidence>
<dbReference type="EMBL" id="LJIJ01001674">
    <property type="protein sequence ID" value="ODM91089.1"/>
    <property type="molecule type" value="Genomic_DNA"/>
</dbReference>
<keyword evidence="3" id="KW-1185">Reference proteome</keyword>
<organism evidence="2 3">
    <name type="scientific">Orchesella cincta</name>
    <name type="common">Springtail</name>
    <name type="synonym">Podura cincta</name>
    <dbReference type="NCBI Taxonomy" id="48709"/>
    <lineage>
        <taxon>Eukaryota</taxon>
        <taxon>Metazoa</taxon>
        <taxon>Ecdysozoa</taxon>
        <taxon>Arthropoda</taxon>
        <taxon>Hexapoda</taxon>
        <taxon>Collembola</taxon>
        <taxon>Entomobryomorpha</taxon>
        <taxon>Entomobryoidea</taxon>
        <taxon>Orchesellidae</taxon>
        <taxon>Orchesellinae</taxon>
        <taxon>Orchesella</taxon>
    </lineage>
</organism>
<dbReference type="InterPro" id="IPR000246">
    <property type="entry name" value="Peptidase_T2"/>
</dbReference>
<dbReference type="PANTHER" id="PTHR10188">
    <property type="entry name" value="L-ASPARAGINASE"/>
    <property type="match status" value="1"/>
</dbReference>
<accession>A0A1D2MDR5</accession>
<comment type="caution">
    <text evidence="2">The sequence shown here is derived from an EMBL/GenBank/DDBJ whole genome shotgun (WGS) entry which is preliminary data.</text>
</comment>
<dbReference type="GO" id="GO:0033345">
    <property type="term" value="P:L-asparagine catabolic process via L-aspartate"/>
    <property type="evidence" value="ECO:0007669"/>
    <property type="project" value="TreeGrafter"/>
</dbReference>
<dbReference type="OrthoDB" id="2262349at2759"/>
<sequence>MTRVQEALRAGYDVLKATNNSVDAVEAAIKVMELDEAFNAGYGSVLTSTGEVEMDAILIRGSDLKAGAVGAMRKNPIRLSFTFGPFSNLNCIEPH</sequence>
<dbReference type="GO" id="GO:0016787">
    <property type="term" value="F:hydrolase activity"/>
    <property type="evidence" value="ECO:0007669"/>
    <property type="project" value="InterPro"/>
</dbReference>
<evidence type="ECO:0000313" key="3">
    <source>
        <dbReference type="Proteomes" id="UP000094527"/>
    </source>
</evidence>
<dbReference type="STRING" id="48709.A0A1D2MDR5"/>
<dbReference type="Pfam" id="PF01112">
    <property type="entry name" value="Asparaginase_2"/>
    <property type="match status" value="1"/>
</dbReference>
<dbReference type="InterPro" id="IPR029055">
    <property type="entry name" value="Ntn_hydrolases_N"/>
</dbReference>
<reference evidence="2 3" key="1">
    <citation type="journal article" date="2016" name="Genome Biol. Evol.">
        <title>Gene Family Evolution Reflects Adaptation to Soil Environmental Stressors in the Genome of the Collembolan Orchesella cincta.</title>
        <authorList>
            <person name="Faddeeva-Vakhrusheva A."/>
            <person name="Derks M.F."/>
            <person name="Anvar S.Y."/>
            <person name="Agamennone V."/>
            <person name="Suring W."/>
            <person name="Smit S."/>
            <person name="van Straalen N.M."/>
            <person name="Roelofs D."/>
        </authorList>
    </citation>
    <scope>NUCLEOTIDE SEQUENCE [LARGE SCALE GENOMIC DNA]</scope>
    <source>
        <tissue evidence="2">Mixed pool</tissue>
    </source>
</reference>
<proteinExistence type="inferred from homology"/>
<dbReference type="Proteomes" id="UP000094527">
    <property type="component" value="Unassembled WGS sequence"/>
</dbReference>
<comment type="similarity">
    <text evidence="1">Belongs to the Ntn-hydrolase family.</text>
</comment>
<evidence type="ECO:0000256" key="1">
    <source>
        <dbReference type="ARBA" id="ARBA00010872"/>
    </source>
</evidence>
<dbReference type="GO" id="GO:0005737">
    <property type="term" value="C:cytoplasm"/>
    <property type="evidence" value="ECO:0007669"/>
    <property type="project" value="TreeGrafter"/>
</dbReference>
<dbReference type="AlphaFoldDB" id="A0A1D2MDR5"/>
<gene>
    <name evidence="2" type="ORF">Ocin01_15591</name>
</gene>
<dbReference type="PANTHER" id="PTHR10188:SF43">
    <property type="entry name" value="ASPARAGINASE (EUROFUNG)"/>
    <property type="match status" value="1"/>
</dbReference>
<protein>
    <submittedName>
        <fullName evidence="2">Isoaspartyl peptidase/L-asparaginase</fullName>
    </submittedName>
</protein>
<dbReference type="SUPFAM" id="SSF56235">
    <property type="entry name" value="N-terminal nucleophile aminohydrolases (Ntn hydrolases)"/>
    <property type="match status" value="1"/>
</dbReference>